<keyword evidence="6" id="KW-1185">Reference proteome</keyword>
<sequence>MILVRPQVFRVRQLAVSAALVATLGLQGCNHSAAGDPRTQTQLVEIAQVESAEPGASGFTGLVVAHVESNLGFRVPGKVVERLVDSGQAVRRGQVLMRIDPADFEHNEAAQAGAVAAAKARVVQAAADEDRYRDLVSSGAVSRSAYDQAKQAADSARAMLSAAEAQLKVASDERAYSTLVADADGVVMETLVEPGQYVSAGQIVLRLAHAGPREAAVSLPETVRPAIGSQAQGSIYGVPSRASARLRQLSDSADPVTRTYEARYVLDGPAAQAPLGATATIYLNASRPDGEMAVPLGAIDDNGHTSGVWMLDAKGSAVSFRPVRVIRLEAERAIVSDGVRVGDRIVALGGHSLHDGELVRIAQGPVVK</sequence>
<protein>
    <submittedName>
        <fullName evidence="5">Efflux RND transporter periplasmic adaptor subunit</fullName>
    </submittedName>
</protein>
<dbReference type="GO" id="GO:0015562">
    <property type="term" value="F:efflux transmembrane transporter activity"/>
    <property type="evidence" value="ECO:0007669"/>
    <property type="project" value="TreeGrafter"/>
</dbReference>
<dbReference type="SUPFAM" id="SSF111369">
    <property type="entry name" value="HlyD-like secretion proteins"/>
    <property type="match status" value="1"/>
</dbReference>
<dbReference type="Gene3D" id="2.40.30.170">
    <property type="match status" value="1"/>
</dbReference>
<dbReference type="Proteomes" id="UP000676409">
    <property type="component" value="Chromosome"/>
</dbReference>
<comment type="similarity">
    <text evidence="1">Belongs to the membrane fusion protein (MFP) (TC 8.A.1) family.</text>
</comment>
<evidence type="ECO:0000313" key="5">
    <source>
        <dbReference type="EMBL" id="QUD89612.1"/>
    </source>
</evidence>
<keyword evidence="2" id="KW-0175">Coiled coil</keyword>
<feature type="coiled-coil region" evidence="2">
    <location>
        <begin position="146"/>
        <end position="173"/>
    </location>
</feature>
<dbReference type="GO" id="GO:1990281">
    <property type="term" value="C:efflux pump complex"/>
    <property type="evidence" value="ECO:0007669"/>
    <property type="project" value="TreeGrafter"/>
</dbReference>
<name>A0A975IW16_9CAUL</name>
<dbReference type="InterPro" id="IPR058625">
    <property type="entry name" value="MdtA-like_BSH"/>
</dbReference>
<dbReference type="PANTHER" id="PTHR30469:SF18">
    <property type="entry name" value="RESISTANCE-NODULATION-CELL DIVISION (RND) EFFLUX MEMBRANE FUSION PROTEIN-RELATED"/>
    <property type="match status" value="1"/>
</dbReference>
<dbReference type="Gene3D" id="2.40.50.100">
    <property type="match status" value="1"/>
</dbReference>
<evidence type="ECO:0000256" key="3">
    <source>
        <dbReference type="SAM" id="SignalP"/>
    </source>
</evidence>
<feature type="chain" id="PRO_5037386823" evidence="3">
    <location>
        <begin position="34"/>
        <end position="368"/>
    </location>
</feature>
<feature type="domain" description="Multidrug resistance protein MdtA-like barrel-sandwich hybrid" evidence="4">
    <location>
        <begin position="72"/>
        <end position="202"/>
    </location>
</feature>
<proteinExistence type="inferred from homology"/>
<accession>A0A975IW16</accession>
<dbReference type="Pfam" id="PF25917">
    <property type="entry name" value="BSH_RND"/>
    <property type="match status" value="1"/>
</dbReference>
<dbReference type="KEGG" id="caul:KCG34_06950"/>
<organism evidence="5 6">
    <name type="scientific">Phenylobacterium montanum</name>
    <dbReference type="NCBI Taxonomy" id="2823693"/>
    <lineage>
        <taxon>Bacteria</taxon>
        <taxon>Pseudomonadati</taxon>
        <taxon>Pseudomonadota</taxon>
        <taxon>Alphaproteobacteria</taxon>
        <taxon>Caulobacterales</taxon>
        <taxon>Caulobacteraceae</taxon>
        <taxon>Phenylobacterium</taxon>
    </lineage>
</organism>
<dbReference type="PROSITE" id="PS51257">
    <property type="entry name" value="PROKAR_LIPOPROTEIN"/>
    <property type="match status" value="1"/>
</dbReference>
<evidence type="ECO:0000259" key="4">
    <source>
        <dbReference type="Pfam" id="PF25917"/>
    </source>
</evidence>
<dbReference type="NCBIfam" id="TIGR01730">
    <property type="entry name" value="RND_mfp"/>
    <property type="match status" value="1"/>
</dbReference>
<evidence type="ECO:0000313" key="6">
    <source>
        <dbReference type="Proteomes" id="UP000676409"/>
    </source>
</evidence>
<dbReference type="InterPro" id="IPR006143">
    <property type="entry name" value="RND_pump_MFP"/>
</dbReference>
<feature type="signal peptide" evidence="3">
    <location>
        <begin position="1"/>
        <end position="33"/>
    </location>
</feature>
<reference evidence="5" key="1">
    <citation type="submission" date="2021-04" db="EMBL/GenBank/DDBJ databases">
        <title>The complete genome sequence of Caulobacter sp. S6.</title>
        <authorList>
            <person name="Tang Y."/>
            <person name="Ouyang W."/>
            <person name="Liu Q."/>
            <person name="Huang B."/>
            <person name="Guo Z."/>
            <person name="Lei P."/>
        </authorList>
    </citation>
    <scope>NUCLEOTIDE SEQUENCE</scope>
    <source>
        <strain evidence="5">S6</strain>
    </source>
</reference>
<gene>
    <name evidence="5" type="ORF">KCG34_06950</name>
</gene>
<evidence type="ECO:0000256" key="1">
    <source>
        <dbReference type="ARBA" id="ARBA00009477"/>
    </source>
</evidence>
<keyword evidence="3" id="KW-0732">Signal</keyword>
<dbReference type="Gene3D" id="2.40.420.20">
    <property type="match status" value="1"/>
</dbReference>
<evidence type="ECO:0000256" key="2">
    <source>
        <dbReference type="SAM" id="Coils"/>
    </source>
</evidence>
<dbReference type="Gene3D" id="1.10.287.470">
    <property type="entry name" value="Helix hairpin bin"/>
    <property type="match status" value="1"/>
</dbReference>
<dbReference type="PANTHER" id="PTHR30469">
    <property type="entry name" value="MULTIDRUG RESISTANCE PROTEIN MDTA"/>
    <property type="match status" value="1"/>
</dbReference>
<dbReference type="AlphaFoldDB" id="A0A975IW16"/>
<dbReference type="EMBL" id="CP073078">
    <property type="protein sequence ID" value="QUD89612.1"/>
    <property type="molecule type" value="Genomic_DNA"/>
</dbReference>